<evidence type="ECO:0000313" key="2">
    <source>
        <dbReference type="EMBL" id="KAK3935037.1"/>
    </source>
</evidence>
<feature type="compositionally biased region" description="Basic residues" evidence="1">
    <location>
        <begin position="608"/>
        <end position="617"/>
    </location>
</feature>
<feature type="region of interest" description="Disordered" evidence="1">
    <location>
        <begin position="36"/>
        <end position="133"/>
    </location>
</feature>
<keyword evidence="3" id="KW-1185">Reference proteome</keyword>
<feature type="compositionally biased region" description="Acidic residues" evidence="1">
    <location>
        <begin position="65"/>
        <end position="78"/>
    </location>
</feature>
<dbReference type="EMBL" id="MU853945">
    <property type="protein sequence ID" value="KAK3935037.1"/>
    <property type="molecule type" value="Genomic_DNA"/>
</dbReference>
<feature type="region of interest" description="Disordered" evidence="1">
    <location>
        <begin position="519"/>
        <end position="540"/>
    </location>
</feature>
<reference evidence="3" key="1">
    <citation type="journal article" date="2023" name="Mol. Phylogenet. Evol.">
        <title>Genome-scale phylogeny and comparative genomics of the fungal order Sordariales.</title>
        <authorList>
            <person name="Hensen N."/>
            <person name="Bonometti L."/>
            <person name="Westerberg I."/>
            <person name="Brannstrom I.O."/>
            <person name="Guillou S."/>
            <person name="Cros-Aarteil S."/>
            <person name="Calhoun S."/>
            <person name="Haridas S."/>
            <person name="Kuo A."/>
            <person name="Mondo S."/>
            <person name="Pangilinan J."/>
            <person name="Riley R."/>
            <person name="LaButti K."/>
            <person name="Andreopoulos B."/>
            <person name="Lipzen A."/>
            <person name="Chen C."/>
            <person name="Yan M."/>
            <person name="Daum C."/>
            <person name="Ng V."/>
            <person name="Clum A."/>
            <person name="Steindorff A."/>
            <person name="Ohm R.A."/>
            <person name="Martin F."/>
            <person name="Silar P."/>
            <person name="Natvig D.O."/>
            <person name="Lalanne C."/>
            <person name="Gautier V."/>
            <person name="Ament-Velasquez S.L."/>
            <person name="Kruys A."/>
            <person name="Hutchinson M.I."/>
            <person name="Powell A.J."/>
            <person name="Barry K."/>
            <person name="Miller A.N."/>
            <person name="Grigoriev I.V."/>
            <person name="Debuchy R."/>
            <person name="Gladieux P."/>
            <person name="Hiltunen Thoren M."/>
            <person name="Johannesson H."/>
        </authorList>
    </citation>
    <scope>NUCLEOTIDE SEQUENCE [LARGE SCALE GENOMIC DNA]</scope>
    <source>
        <strain evidence="3">CBS 340.73</strain>
    </source>
</reference>
<proteinExistence type="predicted"/>
<evidence type="ECO:0008006" key="4">
    <source>
        <dbReference type="Google" id="ProtNLM"/>
    </source>
</evidence>
<protein>
    <recommendedName>
        <fullName evidence="4">Myb-like domain-containing protein</fullName>
    </recommendedName>
</protein>
<feature type="compositionally biased region" description="Basic residues" evidence="1">
    <location>
        <begin position="354"/>
        <end position="365"/>
    </location>
</feature>
<evidence type="ECO:0000256" key="1">
    <source>
        <dbReference type="SAM" id="MobiDB-lite"/>
    </source>
</evidence>
<gene>
    <name evidence="2" type="ORF">QBC46DRAFT_59056</name>
</gene>
<feature type="region of interest" description="Disordered" evidence="1">
    <location>
        <begin position="596"/>
        <end position="625"/>
    </location>
</feature>
<feature type="compositionally biased region" description="Low complexity" evidence="1">
    <location>
        <begin position="219"/>
        <end position="230"/>
    </location>
</feature>
<sequence>MANVSLNSQILFTPLARHAKPTSRNFWLRNGTLSAASSGGLKTPQHDPRPSATGASQDDAVLISSDDETTYSDFDDGQSDTSFPPFKEIPLPSRRNDLKSSTIACDTSFTATSGASGDRDAVQPSVTEGADPDDEIALSRQQQTCGLERSPAPPSTLAQLRPWSASPEFFQAEHDQLGQLISAGNPPCEVGQAYPEDTTCGKTAGSPGLNARHSRSLHLSRPLSPSSRPLQTGQDPPERAGNAPCEAGQINHSDDAKRDVLVQEVLGASTLGHVVEQSPSSRRENSPCLEGEAEQSPGPQLEESPPRENTPCLDAASESDDLGGQHLQQSRTHLRGASDDGVGPPKAIPESKRTQKTVRRTRFCHRPRDAHSDADELAERPDGDGHSLNDMDDEDYRPPSLEGSEGDYVGPPPNKRRKTVSAIRTTPKTATTRRPRSSGPVSQPWKIQTPAHGGKRSSRRSIPSPPSACASHDGEGAVRAVFARFEEWQLQNVSLKRVTENGMTTFQLQFSWDSCEHATGSPRFKSPVKRRNSTKRSRTTKAAFTPDEDDLLIKLKEEDKLRWQEIHKQFPEAFPHRERSVGTLQVRYCTKLKQKGCGEIEGDGNKPSKAHSSRRQSSRATAASR</sequence>
<dbReference type="Pfam" id="PF13921">
    <property type="entry name" value="Myb_DNA-bind_6"/>
    <property type="match status" value="1"/>
</dbReference>
<feature type="region of interest" description="Disordered" evidence="1">
    <location>
        <begin position="180"/>
        <end position="473"/>
    </location>
</feature>
<dbReference type="AlphaFoldDB" id="A0AAN6N039"/>
<dbReference type="Proteomes" id="UP001303473">
    <property type="component" value="Unassembled WGS sequence"/>
</dbReference>
<feature type="compositionally biased region" description="Basic and acidic residues" evidence="1">
    <location>
        <begin position="252"/>
        <end position="261"/>
    </location>
</feature>
<evidence type="ECO:0000313" key="3">
    <source>
        <dbReference type="Proteomes" id="UP001303473"/>
    </source>
</evidence>
<comment type="caution">
    <text evidence="2">The sequence shown here is derived from an EMBL/GenBank/DDBJ whole genome shotgun (WGS) entry which is preliminary data.</text>
</comment>
<accession>A0AAN6N039</accession>
<feature type="compositionally biased region" description="Basic residues" evidence="1">
    <location>
        <begin position="526"/>
        <end position="539"/>
    </location>
</feature>
<feature type="compositionally biased region" description="Basic and acidic residues" evidence="1">
    <location>
        <begin position="366"/>
        <end position="389"/>
    </location>
</feature>
<feature type="compositionally biased region" description="Polar residues" evidence="1">
    <location>
        <begin position="99"/>
        <end position="115"/>
    </location>
</feature>
<name>A0AAN6N039_9PEZI</name>
<organism evidence="2 3">
    <name type="scientific">Diplogelasinospora grovesii</name>
    <dbReference type="NCBI Taxonomy" id="303347"/>
    <lineage>
        <taxon>Eukaryota</taxon>
        <taxon>Fungi</taxon>
        <taxon>Dikarya</taxon>
        <taxon>Ascomycota</taxon>
        <taxon>Pezizomycotina</taxon>
        <taxon>Sordariomycetes</taxon>
        <taxon>Sordariomycetidae</taxon>
        <taxon>Sordariales</taxon>
        <taxon>Diplogelasinosporaceae</taxon>
        <taxon>Diplogelasinospora</taxon>
    </lineage>
</organism>